<evidence type="ECO:0000313" key="2">
    <source>
        <dbReference type="EMBL" id="KKN16404.1"/>
    </source>
</evidence>
<comment type="caution">
    <text evidence="2">The sequence shown here is derived from an EMBL/GenBank/DDBJ whole genome shotgun (WGS) entry which is preliminary data.</text>
</comment>
<dbReference type="AlphaFoldDB" id="A0A0F9NEM7"/>
<protein>
    <submittedName>
        <fullName evidence="2">Uncharacterized protein</fullName>
    </submittedName>
</protein>
<name>A0A0F9NEM7_9ZZZZ</name>
<organism evidence="2">
    <name type="scientific">marine sediment metagenome</name>
    <dbReference type="NCBI Taxonomy" id="412755"/>
    <lineage>
        <taxon>unclassified sequences</taxon>
        <taxon>metagenomes</taxon>
        <taxon>ecological metagenomes</taxon>
    </lineage>
</organism>
<accession>A0A0F9NEM7</accession>
<proteinExistence type="predicted"/>
<sequence>MSILKLSKKKKAEVEKAINKYIATFDIRNKEGVKIGTTFINDPKTLLSLYRQPFFLELKTDDERLECKMMYKAKLPYKKWADYMGKNPGALRAAVEDFQEMHDPKYIRKTERREDKIY</sequence>
<evidence type="ECO:0000313" key="1">
    <source>
        <dbReference type="EMBL" id="KKM67468.1"/>
    </source>
</evidence>
<dbReference type="EMBL" id="LAZR01003616">
    <property type="protein sequence ID" value="KKN16404.1"/>
    <property type="molecule type" value="Genomic_DNA"/>
</dbReference>
<reference evidence="2" key="1">
    <citation type="journal article" date="2015" name="Nature">
        <title>Complex archaea that bridge the gap between prokaryotes and eukaryotes.</title>
        <authorList>
            <person name="Spang A."/>
            <person name="Saw J.H."/>
            <person name="Jorgensen S.L."/>
            <person name="Zaremba-Niedzwiedzka K."/>
            <person name="Martijn J."/>
            <person name="Lind A.E."/>
            <person name="van Eijk R."/>
            <person name="Schleper C."/>
            <person name="Guy L."/>
            <person name="Ettema T.J."/>
        </authorList>
    </citation>
    <scope>NUCLEOTIDE SEQUENCE</scope>
</reference>
<dbReference type="EMBL" id="LAZR01010344">
    <property type="protein sequence ID" value="KKM67468.1"/>
    <property type="molecule type" value="Genomic_DNA"/>
</dbReference>
<gene>
    <name evidence="2" type="ORF">LCGC14_0976120</name>
    <name evidence="1" type="ORF">LCGC14_1470810</name>
</gene>